<reference evidence="1 2" key="1">
    <citation type="submission" date="2019-12" db="EMBL/GenBank/DDBJ databases">
        <authorList>
            <person name="Alioto T."/>
            <person name="Alioto T."/>
            <person name="Gomez Garrido J."/>
        </authorList>
    </citation>
    <scope>NUCLEOTIDE SEQUENCE [LARGE SCALE GENOMIC DNA]</scope>
</reference>
<name>A0A8S0VCK5_OLEEU</name>
<gene>
    <name evidence="1" type="ORF">OLEA9_A107834</name>
</gene>
<dbReference type="Proteomes" id="UP000594638">
    <property type="component" value="Unassembled WGS sequence"/>
</dbReference>
<organism evidence="1 2">
    <name type="scientific">Olea europaea subsp. europaea</name>
    <dbReference type="NCBI Taxonomy" id="158383"/>
    <lineage>
        <taxon>Eukaryota</taxon>
        <taxon>Viridiplantae</taxon>
        <taxon>Streptophyta</taxon>
        <taxon>Embryophyta</taxon>
        <taxon>Tracheophyta</taxon>
        <taxon>Spermatophyta</taxon>
        <taxon>Magnoliopsida</taxon>
        <taxon>eudicotyledons</taxon>
        <taxon>Gunneridae</taxon>
        <taxon>Pentapetalae</taxon>
        <taxon>asterids</taxon>
        <taxon>lamiids</taxon>
        <taxon>Lamiales</taxon>
        <taxon>Oleaceae</taxon>
        <taxon>Oleeae</taxon>
        <taxon>Olea</taxon>
    </lineage>
</organism>
<sequence length="102" mass="11621">MSPIRPLVLRTVANHLLEVTDTRKVSKASNVYSYGVLFELLTRKSPVHAMGSDEVEVINLVQWVHSFRPKMIEVAKMVEDIRSVNTGNSHHMKQSLQVRPQI</sequence>
<dbReference type="Gramene" id="OE9A107834T1">
    <property type="protein sequence ID" value="OE9A107834C1"/>
    <property type="gene ID" value="OE9A107834"/>
</dbReference>
<keyword evidence="2" id="KW-1185">Reference proteome</keyword>
<dbReference type="SUPFAM" id="SSF56112">
    <property type="entry name" value="Protein kinase-like (PK-like)"/>
    <property type="match status" value="1"/>
</dbReference>
<dbReference type="EMBL" id="CACTIH010009310">
    <property type="protein sequence ID" value="CAA3029466.1"/>
    <property type="molecule type" value="Genomic_DNA"/>
</dbReference>
<protein>
    <submittedName>
        <fullName evidence="1">Uncharacterized protein</fullName>
    </submittedName>
</protein>
<dbReference type="AlphaFoldDB" id="A0A8S0VCK5"/>
<evidence type="ECO:0000313" key="2">
    <source>
        <dbReference type="Proteomes" id="UP000594638"/>
    </source>
</evidence>
<evidence type="ECO:0000313" key="1">
    <source>
        <dbReference type="EMBL" id="CAA3029466.1"/>
    </source>
</evidence>
<accession>A0A8S0VCK5</accession>
<comment type="caution">
    <text evidence="1">The sequence shown here is derived from an EMBL/GenBank/DDBJ whole genome shotgun (WGS) entry which is preliminary data.</text>
</comment>
<dbReference type="InterPro" id="IPR011009">
    <property type="entry name" value="Kinase-like_dom_sf"/>
</dbReference>
<dbReference type="Gene3D" id="1.10.510.10">
    <property type="entry name" value="Transferase(Phosphotransferase) domain 1"/>
    <property type="match status" value="1"/>
</dbReference>
<proteinExistence type="predicted"/>